<dbReference type="GO" id="GO:0008270">
    <property type="term" value="F:zinc ion binding"/>
    <property type="evidence" value="ECO:0007669"/>
    <property type="project" value="InterPro"/>
</dbReference>
<name>A0A8H7T143_9HELO</name>
<dbReference type="SUPFAM" id="SSF48371">
    <property type="entry name" value="ARM repeat"/>
    <property type="match status" value="1"/>
</dbReference>
<evidence type="ECO:0000256" key="7">
    <source>
        <dbReference type="ARBA" id="ARBA00022801"/>
    </source>
</evidence>
<dbReference type="GO" id="GO:0004301">
    <property type="term" value="F:epoxide hydrolase activity"/>
    <property type="evidence" value="ECO:0007669"/>
    <property type="project" value="UniProtKB-EC"/>
</dbReference>
<feature type="binding site" evidence="12">
    <location>
        <begin position="309"/>
        <end position="314"/>
    </location>
    <ligand>
        <name>a peptide</name>
        <dbReference type="ChEBI" id="CHEBI:60466"/>
    </ligand>
</feature>
<dbReference type="SUPFAM" id="SSF55486">
    <property type="entry name" value="Metalloproteases ('zincins'), catalytic domain"/>
    <property type="match status" value="1"/>
</dbReference>
<dbReference type="InterPro" id="IPR049980">
    <property type="entry name" value="LTA4H_cat"/>
</dbReference>
<dbReference type="GO" id="GO:0004177">
    <property type="term" value="F:aminopeptidase activity"/>
    <property type="evidence" value="ECO:0007669"/>
    <property type="project" value="TreeGrafter"/>
</dbReference>
<feature type="active site" description="Proton donor" evidence="11">
    <location>
        <position position="426"/>
    </location>
</feature>
<evidence type="ECO:0000256" key="3">
    <source>
        <dbReference type="ARBA" id="ARBA00010136"/>
    </source>
</evidence>
<keyword evidence="5 15" id="KW-0645">Protease</keyword>
<keyword evidence="10" id="KW-0539">Nucleus</keyword>
<dbReference type="OrthoDB" id="79562at2759"/>
<evidence type="ECO:0000256" key="11">
    <source>
        <dbReference type="PIRSR" id="PIRSR612777-1"/>
    </source>
</evidence>
<dbReference type="GO" id="GO:0006508">
    <property type="term" value="P:proteolysis"/>
    <property type="evidence" value="ECO:0007669"/>
    <property type="project" value="UniProtKB-KW"/>
</dbReference>
<dbReference type="PANTHER" id="PTHR45726:SF3">
    <property type="entry name" value="LEUKOTRIENE A-4 HYDROLASE"/>
    <property type="match status" value="1"/>
</dbReference>
<dbReference type="Gene3D" id="1.10.390.10">
    <property type="entry name" value="Neutral Protease Domain 2"/>
    <property type="match status" value="1"/>
</dbReference>
<comment type="cofactor">
    <cofactor evidence="13 15">
        <name>Zn(2+)</name>
        <dbReference type="ChEBI" id="CHEBI:29105"/>
    </cofactor>
    <text evidence="13 15">Binds 1 zinc ion per subunit.</text>
</comment>
<feature type="binding site" evidence="13">
    <location>
        <position position="338"/>
    </location>
    <ligand>
        <name>Zn(2+)</name>
        <dbReference type="ChEBI" id="CHEBI:29105"/>
        <note>catalytic</note>
    </ligand>
</feature>
<evidence type="ECO:0000256" key="9">
    <source>
        <dbReference type="ARBA" id="ARBA00023049"/>
    </source>
</evidence>
<dbReference type="GO" id="GO:0008237">
    <property type="term" value="F:metallopeptidase activity"/>
    <property type="evidence" value="ECO:0007669"/>
    <property type="project" value="UniProtKB-KW"/>
</dbReference>
<dbReference type="InterPro" id="IPR034015">
    <property type="entry name" value="M1_LTA4H"/>
</dbReference>
<evidence type="ECO:0000256" key="4">
    <source>
        <dbReference type="ARBA" id="ARBA00022490"/>
    </source>
</evidence>
<dbReference type="InterPro" id="IPR027268">
    <property type="entry name" value="Peptidase_M4/M1_CTD_sf"/>
</dbReference>
<evidence type="ECO:0000259" key="16">
    <source>
        <dbReference type="SMART" id="SM01263"/>
    </source>
</evidence>
<keyword evidence="8 13" id="KW-0862">Zinc</keyword>
<dbReference type="PANTHER" id="PTHR45726">
    <property type="entry name" value="LEUKOTRIENE A-4 HYDROLASE"/>
    <property type="match status" value="1"/>
</dbReference>
<dbReference type="FunFam" id="2.60.40.1730:FF:000004">
    <property type="entry name" value="Leukotriene A(4) hydrolase"/>
    <property type="match status" value="1"/>
</dbReference>
<comment type="catalytic activity">
    <reaction evidence="15">
        <text>an epoxide + H2O = an ethanediol</text>
        <dbReference type="Rhea" id="RHEA:19037"/>
        <dbReference type="ChEBI" id="CHEBI:15377"/>
        <dbReference type="ChEBI" id="CHEBI:32955"/>
        <dbReference type="ChEBI" id="CHEBI:140594"/>
        <dbReference type="EC" id="3.3.2.10"/>
    </reaction>
</comment>
<evidence type="ECO:0000256" key="10">
    <source>
        <dbReference type="ARBA" id="ARBA00023242"/>
    </source>
</evidence>
<dbReference type="SMART" id="SM01263">
    <property type="entry name" value="Leuk-A4-hydro_C"/>
    <property type="match status" value="1"/>
</dbReference>
<dbReference type="InterPro" id="IPR016024">
    <property type="entry name" value="ARM-type_fold"/>
</dbReference>
<evidence type="ECO:0000313" key="17">
    <source>
        <dbReference type="EMBL" id="KAG4410498.1"/>
    </source>
</evidence>
<dbReference type="CDD" id="cd09599">
    <property type="entry name" value="M1_LTA4H"/>
    <property type="match status" value="1"/>
</dbReference>
<feature type="binding site" evidence="12">
    <location>
        <begin position="604"/>
        <end position="606"/>
    </location>
    <ligand>
        <name>a peptide</name>
        <dbReference type="ChEBI" id="CHEBI:60466"/>
    </ligand>
</feature>
<feature type="binding site" evidence="14">
    <location>
        <begin position="174"/>
        <end position="176"/>
    </location>
    <ligand>
        <name>a peptide</name>
        <dbReference type="ChEBI" id="CHEBI:60466"/>
    </ligand>
</feature>
<feature type="binding site" evidence="13">
    <location>
        <position position="342"/>
    </location>
    <ligand>
        <name>Zn(2+)</name>
        <dbReference type="ChEBI" id="CHEBI:29105"/>
        <note>catalytic</note>
    </ligand>
</feature>
<evidence type="ECO:0000313" key="18">
    <source>
        <dbReference type="Proteomes" id="UP000664132"/>
    </source>
</evidence>
<dbReference type="FunFam" id="1.10.390.10:FF:000009">
    <property type="entry name" value="Leukotriene A(4) hydrolase"/>
    <property type="match status" value="1"/>
</dbReference>
<feature type="binding site" evidence="13">
    <location>
        <position position="361"/>
    </location>
    <ligand>
        <name>Zn(2+)</name>
        <dbReference type="ChEBI" id="CHEBI:29105"/>
        <note>catalytic</note>
    </ligand>
</feature>
<dbReference type="Pfam" id="PF09127">
    <property type="entry name" value="Leuk-A4-hydro_C"/>
    <property type="match status" value="1"/>
</dbReference>
<evidence type="ECO:0000256" key="5">
    <source>
        <dbReference type="ARBA" id="ARBA00022670"/>
    </source>
</evidence>
<comment type="similarity">
    <text evidence="3 15">Belongs to the peptidase M1 family.</text>
</comment>
<dbReference type="SUPFAM" id="SSF63737">
    <property type="entry name" value="Leukotriene A4 hydrolase N-terminal domain"/>
    <property type="match status" value="1"/>
</dbReference>
<keyword evidence="9 15" id="KW-0482">Metalloprotease</keyword>
<sequence length="650" mass="72756">MTSLLSSVKAAVTSALRLPFKTPPTAAATVRTMASTASITMPRDPTTVSNYNNWKTKHTIADFSIDFKKQRLTGTVTLFLESITEKESEEIILDTSYLDISDVTFNGSKTKDWKLADRSEPYGSPLSIKAPGGASKGSTVEVSISLATTEKCTALQWLPPSQTGNKKYPYMFSQCEAIHNRSIFPCQDTPDVKSTYDFRIRSPLPVVASGLSTGASAFKHGENGEAGTLLYTFHQEIPIPSYLFAIASGDIATAAIGPRSLVSTGPEELSDAKWELENDIEKYIEVAEKLIFPYKWTQYNVLVLPPSFPYGGMENPIFTFATPTIISGDRENIDVIAHELAHSWSGNLVSNASWEHMWLNEGWTVYLERRIQAAVHGEPHRDFSAIIGWKALEDSVNNFGADHEFTKLVIDLKGKDPDDSFSSIPYEKGFHFLYYLEKLVGKPAFDKFIPHYFTTWSQKSLDSYDFKATLLDFFASDASSSKALQSVDWDAWFYKPGLPPKPKFDTSMVDRCYALAESWSSPSYKPSPSDIEGLTANQIVVFLEKVQLFETPLSPSKSQAMGKAYKLATSRNVELSFRYFGIGLTAKDESVYHPTAELLGTVGRMKFVRPLYRKLNKVDRKLALETFEKNRDFYHPICRDMVEKDLKVGQ</sequence>
<dbReference type="Pfam" id="PF17900">
    <property type="entry name" value="Peptidase_M1_N"/>
    <property type="match status" value="1"/>
</dbReference>
<evidence type="ECO:0000256" key="15">
    <source>
        <dbReference type="RuleBase" id="RU361141"/>
    </source>
</evidence>
<dbReference type="InterPro" id="IPR042097">
    <property type="entry name" value="Aminopeptidase_N-like_N_sf"/>
</dbReference>
<feature type="active site" description="Proton acceptor" evidence="11">
    <location>
        <position position="339"/>
    </location>
</feature>
<keyword evidence="6 13" id="KW-0479">Metal-binding</keyword>
<reference evidence="17" key="1">
    <citation type="submission" date="2021-02" db="EMBL/GenBank/DDBJ databases">
        <title>Genome sequence Cadophora malorum strain M34.</title>
        <authorList>
            <person name="Stefanovic E."/>
            <person name="Vu D."/>
            <person name="Scully C."/>
            <person name="Dijksterhuis J."/>
            <person name="Roader J."/>
            <person name="Houbraken J."/>
        </authorList>
    </citation>
    <scope>NUCLEOTIDE SEQUENCE</scope>
    <source>
        <strain evidence="17">M34</strain>
    </source>
</reference>
<evidence type="ECO:0000256" key="6">
    <source>
        <dbReference type="ARBA" id="ARBA00022723"/>
    </source>
</evidence>
<dbReference type="Gene3D" id="3.30.2010.30">
    <property type="match status" value="1"/>
</dbReference>
<keyword evidence="18" id="KW-1185">Reference proteome</keyword>
<dbReference type="NCBIfam" id="TIGR02411">
    <property type="entry name" value="leuko_A4_hydro"/>
    <property type="match status" value="1"/>
</dbReference>
<evidence type="ECO:0000256" key="1">
    <source>
        <dbReference type="ARBA" id="ARBA00004123"/>
    </source>
</evidence>
<comment type="subcellular location">
    <subcellularLocation>
        <location evidence="2 15">Cytoplasm</location>
    </subcellularLocation>
    <subcellularLocation>
        <location evidence="1">Nucleus</location>
    </subcellularLocation>
</comment>
<protein>
    <recommendedName>
        <fullName evidence="15">Leukotriene A(4) hydrolase</fullName>
        <shortName evidence="15">LTA-4 hydrolase</shortName>
        <ecNumber evidence="15">3.3.2.10</ecNumber>
        <ecNumber evidence="15">3.4.11.-</ecNumber>
    </recommendedName>
</protein>
<dbReference type="Proteomes" id="UP000664132">
    <property type="component" value="Unassembled WGS sequence"/>
</dbReference>
<dbReference type="GO" id="GO:0005634">
    <property type="term" value="C:nucleus"/>
    <property type="evidence" value="ECO:0007669"/>
    <property type="project" value="UniProtKB-SubCell"/>
</dbReference>
<dbReference type="FunFam" id="1.25.40.320:FF:000001">
    <property type="entry name" value="Leukotriene A(4) hydrolase"/>
    <property type="match status" value="1"/>
</dbReference>
<dbReference type="InterPro" id="IPR014782">
    <property type="entry name" value="Peptidase_M1_dom"/>
</dbReference>
<evidence type="ECO:0000256" key="8">
    <source>
        <dbReference type="ARBA" id="ARBA00022833"/>
    </source>
</evidence>
<evidence type="ECO:0000256" key="2">
    <source>
        <dbReference type="ARBA" id="ARBA00004496"/>
    </source>
</evidence>
<dbReference type="InterPro" id="IPR045357">
    <property type="entry name" value="Aminopeptidase_N-like_N"/>
</dbReference>
<organism evidence="17 18">
    <name type="scientific">Cadophora malorum</name>
    <dbReference type="NCBI Taxonomy" id="108018"/>
    <lineage>
        <taxon>Eukaryota</taxon>
        <taxon>Fungi</taxon>
        <taxon>Dikarya</taxon>
        <taxon>Ascomycota</taxon>
        <taxon>Pezizomycotina</taxon>
        <taxon>Leotiomycetes</taxon>
        <taxon>Helotiales</taxon>
        <taxon>Ploettnerulaceae</taxon>
        <taxon>Cadophora</taxon>
    </lineage>
</organism>
<evidence type="ECO:0000256" key="13">
    <source>
        <dbReference type="PIRSR" id="PIRSR612777-3"/>
    </source>
</evidence>
<dbReference type="Gene3D" id="2.60.40.1730">
    <property type="entry name" value="tricorn interacting facor f3 domain"/>
    <property type="match status" value="1"/>
</dbReference>
<dbReference type="EC" id="3.3.2.10" evidence="15"/>
<dbReference type="EMBL" id="JAFJYH010000703">
    <property type="protein sequence ID" value="KAG4410498.1"/>
    <property type="molecule type" value="Genomic_DNA"/>
</dbReference>
<evidence type="ECO:0000256" key="14">
    <source>
        <dbReference type="PIRSR" id="PIRSR634015-2"/>
    </source>
</evidence>
<dbReference type="InterPro" id="IPR015211">
    <property type="entry name" value="Peptidase_M1_C"/>
</dbReference>
<keyword evidence="7 15" id="KW-0378">Hydrolase</keyword>
<dbReference type="PRINTS" id="PR00756">
    <property type="entry name" value="ALADIPTASE"/>
</dbReference>
<accession>A0A8H7T143</accession>
<dbReference type="FunFam" id="3.30.2010.30:FF:000001">
    <property type="entry name" value="Leukotriene A(4) hydrolase"/>
    <property type="match status" value="1"/>
</dbReference>
<dbReference type="Gene3D" id="1.25.40.320">
    <property type="entry name" value="Peptidase M1, leukotriene A4 hydrolase/aminopeptidase C-terminal domain"/>
    <property type="match status" value="1"/>
</dbReference>
<gene>
    <name evidence="17" type="ORF">IFR04_016367</name>
</gene>
<dbReference type="InterPro" id="IPR038502">
    <property type="entry name" value="M1_LTA-4_hydro/amino_C_sf"/>
</dbReference>
<evidence type="ECO:0000256" key="12">
    <source>
        <dbReference type="PIRSR" id="PIRSR612777-2"/>
    </source>
</evidence>
<comment type="caution">
    <text evidence="17">The sequence shown here is derived from an EMBL/GenBank/DDBJ whole genome shotgun (WGS) entry which is preliminary data.</text>
</comment>
<dbReference type="EC" id="3.4.11.-" evidence="15"/>
<keyword evidence="4 15" id="KW-0963">Cytoplasm</keyword>
<dbReference type="InterPro" id="IPR012777">
    <property type="entry name" value="LTA4H"/>
</dbReference>
<dbReference type="GO" id="GO:0005829">
    <property type="term" value="C:cytosol"/>
    <property type="evidence" value="ECO:0007669"/>
    <property type="project" value="TreeGrafter"/>
</dbReference>
<dbReference type="InterPro" id="IPR001930">
    <property type="entry name" value="Peptidase_M1"/>
</dbReference>
<dbReference type="AlphaFoldDB" id="A0A8H7T143"/>
<proteinExistence type="inferred from homology"/>
<feature type="domain" description="Peptidase M1 leukotriene A4 hydrolase/aminopeptidase C-terminal" evidence="16">
    <location>
        <begin position="507"/>
        <end position="646"/>
    </location>
</feature>
<dbReference type="Pfam" id="PF01433">
    <property type="entry name" value="Peptidase_M1"/>
    <property type="match status" value="1"/>
</dbReference>